<dbReference type="EMBL" id="DROM01000225">
    <property type="protein sequence ID" value="HHH13308.1"/>
    <property type="molecule type" value="Genomic_DNA"/>
</dbReference>
<sequence>ASSLIFVYNADSGFFNTLADIGHKVLSPDTYQCDLCALTHGYLREKSRWKRFIGTLEIPCEFLHRDQFRQRFPGNEEPLPAVFRRDANDLRVCLSAEELAGCSGLEELERLVRERCL</sequence>
<dbReference type="AlphaFoldDB" id="A0A7C5J0A2"/>
<feature type="non-terminal residue" evidence="1">
    <location>
        <position position="1"/>
    </location>
</feature>
<accession>A0A7C5J0A2</accession>
<dbReference type="Proteomes" id="UP000886100">
    <property type="component" value="Unassembled WGS sequence"/>
</dbReference>
<evidence type="ECO:0000313" key="1">
    <source>
        <dbReference type="EMBL" id="HHH13308.1"/>
    </source>
</evidence>
<organism evidence="1">
    <name type="scientific">Thiolapillus brandeum</name>
    <dbReference type="NCBI Taxonomy" id="1076588"/>
    <lineage>
        <taxon>Bacteria</taxon>
        <taxon>Pseudomonadati</taxon>
        <taxon>Pseudomonadota</taxon>
        <taxon>Gammaproteobacteria</taxon>
        <taxon>Chromatiales</taxon>
        <taxon>Sedimenticolaceae</taxon>
        <taxon>Thiolapillus</taxon>
    </lineage>
</organism>
<protein>
    <recommendedName>
        <fullName evidence="2">GTPase</fullName>
    </recommendedName>
</protein>
<reference evidence="1" key="1">
    <citation type="journal article" date="2020" name="mSystems">
        <title>Genome- and Community-Level Interaction Insights into Carbon Utilization and Element Cycling Functions of Hydrothermarchaeota in Hydrothermal Sediment.</title>
        <authorList>
            <person name="Zhou Z."/>
            <person name="Liu Y."/>
            <person name="Xu W."/>
            <person name="Pan J."/>
            <person name="Luo Z.H."/>
            <person name="Li M."/>
        </authorList>
    </citation>
    <scope>NUCLEOTIDE SEQUENCE [LARGE SCALE GENOMIC DNA]</scope>
    <source>
        <strain evidence="1">HyVt-535</strain>
    </source>
</reference>
<comment type="caution">
    <text evidence="1">The sequence shown here is derived from an EMBL/GenBank/DDBJ whole genome shotgun (WGS) entry which is preliminary data.</text>
</comment>
<evidence type="ECO:0008006" key="2">
    <source>
        <dbReference type="Google" id="ProtNLM"/>
    </source>
</evidence>
<name>A0A7C5J0A2_9GAMM</name>
<gene>
    <name evidence="1" type="ORF">ENJ98_03645</name>
</gene>
<proteinExistence type="predicted"/>